<evidence type="ECO:0000256" key="8">
    <source>
        <dbReference type="RuleBase" id="RU363032"/>
    </source>
</evidence>
<dbReference type="Proteomes" id="UP001274321">
    <property type="component" value="Unassembled WGS sequence"/>
</dbReference>
<evidence type="ECO:0000313" key="11">
    <source>
        <dbReference type="Proteomes" id="UP001274321"/>
    </source>
</evidence>
<organism evidence="10 11">
    <name type="scientific">Terrihabitans rhizophilus</name>
    <dbReference type="NCBI Taxonomy" id="3092662"/>
    <lineage>
        <taxon>Bacteria</taxon>
        <taxon>Pseudomonadati</taxon>
        <taxon>Pseudomonadota</taxon>
        <taxon>Alphaproteobacteria</taxon>
        <taxon>Hyphomicrobiales</taxon>
        <taxon>Terrihabitans</taxon>
    </lineage>
</organism>
<feature type="transmembrane region" description="Helical" evidence="8">
    <location>
        <begin position="12"/>
        <end position="37"/>
    </location>
</feature>
<evidence type="ECO:0000256" key="6">
    <source>
        <dbReference type="ARBA" id="ARBA00022989"/>
    </source>
</evidence>
<dbReference type="EMBL" id="JAXAFJ010000001">
    <property type="protein sequence ID" value="MDX6804865.1"/>
    <property type="molecule type" value="Genomic_DNA"/>
</dbReference>
<dbReference type="PROSITE" id="PS50928">
    <property type="entry name" value="ABC_TM1"/>
    <property type="match status" value="1"/>
</dbReference>
<dbReference type="Gene3D" id="1.10.3720.10">
    <property type="entry name" value="MetI-like"/>
    <property type="match status" value="1"/>
</dbReference>
<evidence type="ECO:0000259" key="9">
    <source>
        <dbReference type="PROSITE" id="PS50928"/>
    </source>
</evidence>
<evidence type="ECO:0000256" key="1">
    <source>
        <dbReference type="ARBA" id="ARBA00004651"/>
    </source>
</evidence>
<keyword evidence="5 8" id="KW-0812">Transmembrane</keyword>
<proteinExistence type="inferred from homology"/>
<evidence type="ECO:0000313" key="10">
    <source>
        <dbReference type="EMBL" id="MDX6804865.1"/>
    </source>
</evidence>
<evidence type="ECO:0000256" key="2">
    <source>
        <dbReference type="ARBA" id="ARBA00007069"/>
    </source>
</evidence>
<comment type="similarity">
    <text evidence="2">Belongs to the binding-protein-dependent transport system permease family. CysTW subfamily.</text>
</comment>
<keyword evidence="4" id="KW-1003">Cell membrane</keyword>
<gene>
    <name evidence="10" type="ORF">SCD90_02200</name>
</gene>
<reference evidence="10 11" key="1">
    <citation type="submission" date="2023-11" db="EMBL/GenBank/DDBJ databases">
        <authorList>
            <person name="Bao R."/>
        </authorList>
    </citation>
    <scope>NUCLEOTIDE SEQUENCE [LARGE SCALE GENOMIC DNA]</scope>
    <source>
        <strain evidence="10 11">PJ23</strain>
    </source>
</reference>
<dbReference type="Pfam" id="PF00528">
    <property type="entry name" value="BPD_transp_1"/>
    <property type="match status" value="1"/>
</dbReference>
<dbReference type="PANTHER" id="PTHR43848">
    <property type="entry name" value="PUTRESCINE TRANSPORT SYSTEM PERMEASE PROTEIN POTI"/>
    <property type="match status" value="1"/>
</dbReference>
<protein>
    <submittedName>
        <fullName evidence="10">ABC transporter permease</fullName>
    </submittedName>
</protein>
<feature type="transmembrane region" description="Helical" evidence="8">
    <location>
        <begin position="104"/>
        <end position="126"/>
    </location>
</feature>
<keyword evidence="11" id="KW-1185">Reference proteome</keyword>
<dbReference type="InterPro" id="IPR035906">
    <property type="entry name" value="MetI-like_sf"/>
</dbReference>
<dbReference type="PANTHER" id="PTHR43848:SF2">
    <property type="entry name" value="PUTRESCINE TRANSPORT SYSTEM PERMEASE PROTEIN POTI"/>
    <property type="match status" value="1"/>
</dbReference>
<feature type="transmembrane region" description="Helical" evidence="8">
    <location>
        <begin position="184"/>
        <end position="205"/>
    </location>
</feature>
<dbReference type="InterPro" id="IPR051789">
    <property type="entry name" value="Bact_Polyamine_Transport"/>
</dbReference>
<comment type="caution">
    <text evidence="10">The sequence shown here is derived from an EMBL/GenBank/DDBJ whole genome shotgun (WGS) entry which is preliminary data.</text>
</comment>
<comment type="subcellular location">
    <subcellularLocation>
        <location evidence="1 8">Cell membrane</location>
        <topology evidence="1 8">Multi-pass membrane protein</topology>
    </subcellularLocation>
</comment>
<evidence type="ECO:0000256" key="7">
    <source>
        <dbReference type="ARBA" id="ARBA00023136"/>
    </source>
</evidence>
<dbReference type="RefSeq" id="WP_319842980.1">
    <property type="nucleotide sequence ID" value="NZ_JAXAFJ010000001.1"/>
</dbReference>
<keyword evidence="7 8" id="KW-0472">Membrane</keyword>
<dbReference type="SUPFAM" id="SSF161098">
    <property type="entry name" value="MetI-like"/>
    <property type="match status" value="1"/>
</dbReference>
<evidence type="ECO:0000256" key="4">
    <source>
        <dbReference type="ARBA" id="ARBA00022475"/>
    </source>
</evidence>
<feature type="domain" description="ABC transmembrane type-1" evidence="9">
    <location>
        <begin position="68"/>
        <end position="255"/>
    </location>
</feature>
<accession>A0ABU4RMA9</accession>
<evidence type="ECO:0000256" key="5">
    <source>
        <dbReference type="ARBA" id="ARBA00022692"/>
    </source>
</evidence>
<sequence length="269" mass="29028">MSGTLGRVLRGTFLYGWTALVFAFVFAPILSTVVFSFNADRFPSLPWGGFSLQWYEAVLADPTVRRSLVNSLIVAGGSAVIATFIGFTAAYVDYRFRFFGKSAYMALASLPPTVPPVILGVAMLTFEGRIGLSGTLFGIIAGHVVICAPFAMALIRMRLNDLDRDLEPAAWNLGSGPWKTLREVILPFTAPSILAALFITASVSFDEYMIAWFVSGLQETLPVRVLAMLQGQVSPRINAVGSLVFAVSVVLVVLAQILAGRSLGARKQK</sequence>
<name>A0ABU4RMA9_9HYPH</name>
<evidence type="ECO:0000256" key="3">
    <source>
        <dbReference type="ARBA" id="ARBA00022448"/>
    </source>
</evidence>
<dbReference type="InterPro" id="IPR000515">
    <property type="entry name" value="MetI-like"/>
</dbReference>
<feature type="transmembrane region" description="Helical" evidence="8">
    <location>
        <begin position="237"/>
        <end position="259"/>
    </location>
</feature>
<feature type="transmembrane region" description="Helical" evidence="8">
    <location>
        <begin position="72"/>
        <end position="92"/>
    </location>
</feature>
<keyword evidence="3 8" id="KW-0813">Transport</keyword>
<dbReference type="CDD" id="cd06261">
    <property type="entry name" value="TM_PBP2"/>
    <property type="match status" value="1"/>
</dbReference>
<keyword evidence="6 8" id="KW-1133">Transmembrane helix</keyword>
<feature type="transmembrane region" description="Helical" evidence="8">
    <location>
        <begin position="132"/>
        <end position="155"/>
    </location>
</feature>